<dbReference type="InterPro" id="IPR015919">
    <property type="entry name" value="Cadherin-like_sf"/>
</dbReference>
<keyword evidence="4 8" id="KW-0106">Calcium</keyword>
<dbReference type="PROSITE" id="PS00232">
    <property type="entry name" value="CADHERIN_1"/>
    <property type="match status" value="1"/>
</dbReference>
<dbReference type="CDD" id="cd11304">
    <property type="entry name" value="Cadherin_repeat"/>
    <property type="match status" value="1"/>
</dbReference>
<dbReference type="PRINTS" id="PR00205">
    <property type="entry name" value="CADHERIN"/>
</dbReference>
<evidence type="ECO:0000259" key="9">
    <source>
        <dbReference type="PROSITE" id="PS50268"/>
    </source>
</evidence>
<proteinExistence type="predicted"/>
<evidence type="ECO:0000256" key="6">
    <source>
        <dbReference type="ARBA" id="ARBA00022989"/>
    </source>
</evidence>
<keyword evidence="2" id="KW-0812">Transmembrane</keyword>
<dbReference type="PROSITE" id="PS50268">
    <property type="entry name" value="CADHERIN_2"/>
    <property type="match status" value="1"/>
</dbReference>
<dbReference type="EMBL" id="UYYB01021577">
    <property type="protein sequence ID" value="VDM71678.1"/>
    <property type="molecule type" value="Genomic_DNA"/>
</dbReference>
<accession>A0A3P7KWM9</accession>
<dbReference type="GO" id="GO:0007156">
    <property type="term" value="P:homophilic cell adhesion via plasma membrane adhesion molecules"/>
    <property type="evidence" value="ECO:0007669"/>
    <property type="project" value="InterPro"/>
</dbReference>
<evidence type="ECO:0000313" key="11">
    <source>
        <dbReference type="Proteomes" id="UP000270094"/>
    </source>
</evidence>
<evidence type="ECO:0000256" key="1">
    <source>
        <dbReference type="ARBA" id="ARBA00004370"/>
    </source>
</evidence>
<dbReference type="Gene3D" id="2.60.40.60">
    <property type="entry name" value="Cadherins"/>
    <property type="match status" value="1"/>
</dbReference>
<dbReference type="PANTHER" id="PTHR24025:SF31">
    <property type="entry name" value="NEURAL-CADHERIN"/>
    <property type="match status" value="1"/>
</dbReference>
<keyword evidence="11" id="KW-1185">Reference proteome</keyword>
<dbReference type="OrthoDB" id="6252479at2759"/>
<dbReference type="GO" id="GO:0005911">
    <property type="term" value="C:cell-cell junction"/>
    <property type="evidence" value="ECO:0007669"/>
    <property type="project" value="TreeGrafter"/>
</dbReference>
<dbReference type="PANTHER" id="PTHR24025">
    <property type="entry name" value="DESMOGLEIN FAMILY MEMBER"/>
    <property type="match status" value="1"/>
</dbReference>
<keyword evidence="6" id="KW-1133">Transmembrane helix</keyword>
<gene>
    <name evidence="10" type="ORF">SVUK_LOCUS6676</name>
</gene>
<dbReference type="SMART" id="SM00112">
    <property type="entry name" value="CA"/>
    <property type="match status" value="1"/>
</dbReference>
<dbReference type="InterPro" id="IPR050971">
    <property type="entry name" value="Cadherin-domain_protein"/>
</dbReference>
<dbReference type="Proteomes" id="UP000270094">
    <property type="component" value="Unassembled WGS sequence"/>
</dbReference>
<dbReference type="SUPFAM" id="SSF49313">
    <property type="entry name" value="Cadherin-like"/>
    <property type="match status" value="1"/>
</dbReference>
<dbReference type="InterPro" id="IPR020894">
    <property type="entry name" value="Cadherin_CS"/>
</dbReference>
<evidence type="ECO:0000256" key="4">
    <source>
        <dbReference type="ARBA" id="ARBA00022837"/>
    </source>
</evidence>
<evidence type="ECO:0000256" key="8">
    <source>
        <dbReference type="PROSITE-ProRule" id="PRU00043"/>
    </source>
</evidence>
<comment type="subcellular location">
    <subcellularLocation>
        <location evidence="1">Membrane</location>
    </subcellularLocation>
</comment>
<organism evidence="10 11">
    <name type="scientific">Strongylus vulgaris</name>
    <name type="common">Blood worm</name>
    <dbReference type="NCBI Taxonomy" id="40348"/>
    <lineage>
        <taxon>Eukaryota</taxon>
        <taxon>Metazoa</taxon>
        <taxon>Ecdysozoa</taxon>
        <taxon>Nematoda</taxon>
        <taxon>Chromadorea</taxon>
        <taxon>Rhabditida</taxon>
        <taxon>Rhabditina</taxon>
        <taxon>Rhabditomorpha</taxon>
        <taxon>Strongyloidea</taxon>
        <taxon>Strongylidae</taxon>
        <taxon>Strongylus</taxon>
    </lineage>
</organism>
<evidence type="ECO:0000313" key="10">
    <source>
        <dbReference type="EMBL" id="VDM71678.1"/>
    </source>
</evidence>
<evidence type="ECO:0000256" key="5">
    <source>
        <dbReference type="ARBA" id="ARBA00022889"/>
    </source>
</evidence>
<keyword evidence="3" id="KW-0677">Repeat</keyword>
<dbReference type="InterPro" id="IPR002126">
    <property type="entry name" value="Cadherin-like_dom"/>
</dbReference>
<keyword evidence="5" id="KW-0130">Cell adhesion</keyword>
<sequence>MNVFIEGDNRATTSSGEAGNNTGCYFPTKIYNAEIVENAQGRRKLVKVTSSCETEGRPYEYSLVYATDQFELNPKTGELFAILPLDRERRSYNFLYIEVSPGADKISAERRVIRENPVIEKAKAKLNSTQTLVVVRVLDENDNAPAFLHGTDDDDA</sequence>
<evidence type="ECO:0000256" key="7">
    <source>
        <dbReference type="ARBA" id="ARBA00023136"/>
    </source>
</evidence>
<name>A0A3P7KWM9_STRVU</name>
<dbReference type="GO" id="GO:0005509">
    <property type="term" value="F:calcium ion binding"/>
    <property type="evidence" value="ECO:0007669"/>
    <property type="project" value="UniProtKB-UniRule"/>
</dbReference>
<keyword evidence="7" id="KW-0472">Membrane</keyword>
<reference evidence="10 11" key="1">
    <citation type="submission" date="2018-11" db="EMBL/GenBank/DDBJ databases">
        <authorList>
            <consortium name="Pathogen Informatics"/>
        </authorList>
    </citation>
    <scope>NUCLEOTIDE SEQUENCE [LARGE SCALE GENOMIC DNA]</scope>
</reference>
<protein>
    <recommendedName>
        <fullName evidence="9">Cadherin domain-containing protein</fullName>
    </recommendedName>
</protein>
<dbReference type="AlphaFoldDB" id="A0A3P7KWM9"/>
<evidence type="ECO:0000256" key="2">
    <source>
        <dbReference type="ARBA" id="ARBA00022692"/>
    </source>
</evidence>
<feature type="non-terminal residue" evidence="10">
    <location>
        <position position="156"/>
    </location>
</feature>
<evidence type="ECO:0000256" key="3">
    <source>
        <dbReference type="ARBA" id="ARBA00022737"/>
    </source>
</evidence>
<dbReference type="GO" id="GO:0005886">
    <property type="term" value="C:plasma membrane"/>
    <property type="evidence" value="ECO:0007669"/>
    <property type="project" value="InterPro"/>
</dbReference>
<feature type="domain" description="Cadherin" evidence="9">
    <location>
        <begin position="27"/>
        <end position="147"/>
    </location>
</feature>